<proteinExistence type="inferred from homology"/>
<dbReference type="GO" id="GO:0009307">
    <property type="term" value="P:DNA restriction-modification system"/>
    <property type="evidence" value="ECO:0007669"/>
    <property type="project" value="UniProtKB-KW"/>
</dbReference>
<dbReference type="PROSITE" id="PS00094">
    <property type="entry name" value="C5_MTASE_1"/>
    <property type="match status" value="1"/>
</dbReference>
<keyword evidence="1 5" id="KW-0489">Methyltransferase</keyword>
<evidence type="ECO:0000256" key="2">
    <source>
        <dbReference type="ARBA" id="ARBA00022679"/>
    </source>
</evidence>
<evidence type="ECO:0000256" key="1">
    <source>
        <dbReference type="ARBA" id="ARBA00022603"/>
    </source>
</evidence>
<dbReference type="Pfam" id="PF00145">
    <property type="entry name" value="DNA_methylase"/>
    <property type="match status" value="1"/>
</dbReference>
<feature type="active site" evidence="5">
    <location>
        <position position="82"/>
    </location>
</feature>
<name>A0A6L9SCU4_9ACTN</name>
<evidence type="ECO:0000256" key="5">
    <source>
        <dbReference type="PROSITE-ProRule" id="PRU01016"/>
    </source>
</evidence>
<comment type="similarity">
    <text evidence="5 6">Belongs to the class I-like SAM-binding methyltransferase superfamily. C5-methyltransferase family.</text>
</comment>
<reference evidence="8 9" key="1">
    <citation type="submission" date="2020-02" db="EMBL/GenBank/DDBJ databases">
        <authorList>
            <person name="Li X.-J."/>
            <person name="Han X.-M."/>
        </authorList>
    </citation>
    <scope>NUCLEOTIDE SEQUENCE [LARGE SCALE GENOMIC DNA]</scope>
    <source>
        <strain evidence="8 9">CCTCC AB 2017055</strain>
    </source>
</reference>
<evidence type="ECO:0000256" key="6">
    <source>
        <dbReference type="RuleBase" id="RU000416"/>
    </source>
</evidence>
<comment type="caution">
    <text evidence="8">The sequence shown here is derived from an EMBL/GenBank/DDBJ whole genome shotgun (WGS) entry which is preliminary data.</text>
</comment>
<dbReference type="PANTHER" id="PTHR10629">
    <property type="entry name" value="CYTOSINE-SPECIFIC METHYLTRANSFERASE"/>
    <property type="match status" value="1"/>
</dbReference>
<evidence type="ECO:0000256" key="3">
    <source>
        <dbReference type="ARBA" id="ARBA00022691"/>
    </source>
</evidence>
<protein>
    <recommendedName>
        <fullName evidence="7">Cytosine-specific methyltransferase</fullName>
        <ecNumber evidence="7">2.1.1.37</ecNumber>
    </recommendedName>
</protein>
<evidence type="ECO:0000313" key="8">
    <source>
        <dbReference type="EMBL" id="NEE03046.1"/>
    </source>
</evidence>
<dbReference type="CDD" id="cd00315">
    <property type="entry name" value="Cyt_C5_DNA_methylase"/>
    <property type="match status" value="1"/>
</dbReference>
<evidence type="ECO:0000313" key="9">
    <source>
        <dbReference type="Proteomes" id="UP000475214"/>
    </source>
</evidence>
<evidence type="ECO:0000256" key="7">
    <source>
        <dbReference type="RuleBase" id="RU000417"/>
    </source>
</evidence>
<gene>
    <name evidence="8" type="ORF">G1H10_23050</name>
</gene>
<dbReference type="PROSITE" id="PS00095">
    <property type="entry name" value="C5_MTASE_2"/>
    <property type="match status" value="1"/>
</dbReference>
<dbReference type="PRINTS" id="PR00105">
    <property type="entry name" value="C5METTRFRASE"/>
</dbReference>
<dbReference type="PANTHER" id="PTHR10629:SF52">
    <property type="entry name" value="DNA (CYTOSINE-5)-METHYLTRANSFERASE 1"/>
    <property type="match status" value="1"/>
</dbReference>
<dbReference type="AlphaFoldDB" id="A0A6L9SCU4"/>
<dbReference type="InterPro" id="IPR029063">
    <property type="entry name" value="SAM-dependent_MTases_sf"/>
</dbReference>
<dbReference type="Proteomes" id="UP000475214">
    <property type="component" value="Unassembled WGS sequence"/>
</dbReference>
<keyword evidence="4" id="KW-0680">Restriction system</keyword>
<dbReference type="EC" id="2.1.1.37" evidence="7"/>
<dbReference type="RefSeq" id="WP_163742198.1">
    <property type="nucleotide sequence ID" value="NZ_JAAGOA010000019.1"/>
</dbReference>
<dbReference type="Gene3D" id="3.40.50.150">
    <property type="entry name" value="Vaccinia Virus protein VP39"/>
    <property type="match status" value="1"/>
</dbReference>
<keyword evidence="3 5" id="KW-0949">S-adenosyl-L-methionine</keyword>
<dbReference type="SUPFAM" id="SSF53335">
    <property type="entry name" value="S-adenosyl-L-methionine-dependent methyltransferases"/>
    <property type="match status" value="1"/>
</dbReference>
<keyword evidence="9" id="KW-1185">Reference proteome</keyword>
<sequence>MTEELAAANEPLRIISLFTGAGGLDLGFEAAGCHTIAAVDNDPESCRTLRHNRPDWNVFEGDVREYSPVLRDVDLVIGGPPCQGFSSAGKGDPNDPRNFLWKEYFRIVKAVRPRGLVLENVSALTHRKNGDHLTGIISALEEAGYHFAMDVLNAADYGVPQNRRRLIVIGLRDGNPGLPVPTTADRPRTVREAIEDIDNKFDESWNHVPPKHAEHVAERWAKLKAGEVDPNYRRARLDYDKPSVTIRAGGGYGPRGDHLAGFHPPIHPTRPRQLTVREAARIQSFPDDWILKGSKTAQGRQIGNAVPVLLAEAIAKHVVDFLRSRDADASVRSA</sequence>
<comment type="catalytic activity">
    <reaction evidence="7">
        <text>a 2'-deoxycytidine in DNA + S-adenosyl-L-methionine = a 5-methyl-2'-deoxycytidine in DNA + S-adenosyl-L-homocysteine + H(+)</text>
        <dbReference type="Rhea" id="RHEA:13681"/>
        <dbReference type="Rhea" id="RHEA-COMP:11369"/>
        <dbReference type="Rhea" id="RHEA-COMP:11370"/>
        <dbReference type="ChEBI" id="CHEBI:15378"/>
        <dbReference type="ChEBI" id="CHEBI:57856"/>
        <dbReference type="ChEBI" id="CHEBI:59789"/>
        <dbReference type="ChEBI" id="CHEBI:85452"/>
        <dbReference type="ChEBI" id="CHEBI:85454"/>
        <dbReference type="EC" id="2.1.1.37"/>
    </reaction>
</comment>
<keyword evidence="2 5" id="KW-0808">Transferase</keyword>
<dbReference type="GO" id="GO:0032259">
    <property type="term" value="P:methylation"/>
    <property type="evidence" value="ECO:0007669"/>
    <property type="project" value="UniProtKB-KW"/>
</dbReference>
<accession>A0A6L9SCU4</accession>
<dbReference type="GO" id="GO:0003886">
    <property type="term" value="F:DNA (cytosine-5-)-methyltransferase activity"/>
    <property type="evidence" value="ECO:0007669"/>
    <property type="project" value="UniProtKB-EC"/>
</dbReference>
<dbReference type="InterPro" id="IPR031303">
    <property type="entry name" value="C5_meth_CS"/>
</dbReference>
<organism evidence="8 9">
    <name type="scientific">Phytoactinopolyspora halotolerans</name>
    <dbReference type="NCBI Taxonomy" id="1981512"/>
    <lineage>
        <taxon>Bacteria</taxon>
        <taxon>Bacillati</taxon>
        <taxon>Actinomycetota</taxon>
        <taxon>Actinomycetes</taxon>
        <taxon>Jiangellales</taxon>
        <taxon>Jiangellaceae</taxon>
        <taxon>Phytoactinopolyspora</taxon>
    </lineage>
</organism>
<dbReference type="EMBL" id="JAAGOA010000019">
    <property type="protein sequence ID" value="NEE03046.1"/>
    <property type="molecule type" value="Genomic_DNA"/>
</dbReference>
<dbReference type="NCBIfam" id="TIGR00675">
    <property type="entry name" value="dcm"/>
    <property type="match status" value="1"/>
</dbReference>
<evidence type="ECO:0000256" key="4">
    <source>
        <dbReference type="ARBA" id="ARBA00022747"/>
    </source>
</evidence>
<dbReference type="InterPro" id="IPR050390">
    <property type="entry name" value="C5-Methyltransferase"/>
</dbReference>
<dbReference type="InterPro" id="IPR018117">
    <property type="entry name" value="C5_DNA_meth_AS"/>
</dbReference>
<dbReference type="Gene3D" id="3.90.120.10">
    <property type="entry name" value="DNA Methylase, subunit A, domain 2"/>
    <property type="match status" value="1"/>
</dbReference>
<dbReference type="InterPro" id="IPR001525">
    <property type="entry name" value="C5_MeTfrase"/>
</dbReference>
<dbReference type="GO" id="GO:0044027">
    <property type="term" value="P:negative regulation of gene expression via chromosomal CpG island methylation"/>
    <property type="evidence" value="ECO:0007669"/>
    <property type="project" value="TreeGrafter"/>
</dbReference>
<dbReference type="GO" id="GO:0003677">
    <property type="term" value="F:DNA binding"/>
    <property type="evidence" value="ECO:0007669"/>
    <property type="project" value="TreeGrafter"/>
</dbReference>
<dbReference type="PROSITE" id="PS51679">
    <property type="entry name" value="SAM_MT_C5"/>
    <property type="match status" value="1"/>
</dbReference>